<dbReference type="PANTHER" id="PTHR30290:SF10">
    <property type="entry name" value="PERIPLASMIC OLIGOPEPTIDE-BINDING PROTEIN-RELATED"/>
    <property type="match status" value="1"/>
</dbReference>
<feature type="chain" id="PRO_5046509793" evidence="5">
    <location>
        <begin position="26"/>
        <end position="522"/>
    </location>
</feature>
<feature type="signal peptide" evidence="5">
    <location>
        <begin position="1"/>
        <end position="25"/>
    </location>
</feature>
<evidence type="ECO:0000259" key="6">
    <source>
        <dbReference type="Pfam" id="PF00496"/>
    </source>
</evidence>
<dbReference type="PIRSF" id="PIRSF002741">
    <property type="entry name" value="MppA"/>
    <property type="match status" value="1"/>
</dbReference>
<dbReference type="CDD" id="cd00995">
    <property type="entry name" value="PBP2_NikA_DppA_OppA_like"/>
    <property type="match status" value="1"/>
</dbReference>
<dbReference type="InterPro" id="IPR030678">
    <property type="entry name" value="Peptide/Ni-bd"/>
</dbReference>
<accession>A0ABT9NB92</accession>
<evidence type="ECO:0000256" key="5">
    <source>
        <dbReference type="SAM" id="SignalP"/>
    </source>
</evidence>
<name>A0ABT9NB92_9ACTO</name>
<dbReference type="Gene3D" id="3.40.190.10">
    <property type="entry name" value="Periplasmic binding protein-like II"/>
    <property type="match status" value="1"/>
</dbReference>
<gene>
    <name evidence="7" type="ORF">J2S49_000851</name>
</gene>
<reference evidence="7 8" key="1">
    <citation type="submission" date="2023-07" db="EMBL/GenBank/DDBJ databases">
        <title>Sequencing the genomes of 1000 actinobacteria strains.</title>
        <authorList>
            <person name="Klenk H.-P."/>
        </authorList>
    </citation>
    <scope>NUCLEOTIDE SEQUENCE [LARGE SCALE GENOMIC DNA]</scope>
    <source>
        <strain evidence="7 8">DSM 102162</strain>
    </source>
</reference>
<evidence type="ECO:0000313" key="7">
    <source>
        <dbReference type="EMBL" id="MDP9800775.1"/>
    </source>
</evidence>
<dbReference type="EMBL" id="JAUSQW010000001">
    <property type="protein sequence ID" value="MDP9800775.1"/>
    <property type="molecule type" value="Genomic_DNA"/>
</dbReference>
<dbReference type="InterPro" id="IPR039424">
    <property type="entry name" value="SBP_5"/>
</dbReference>
<comment type="subcellular location">
    <subcellularLocation>
        <location evidence="1">Cell envelope</location>
    </subcellularLocation>
</comment>
<comment type="similarity">
    <text evidence="2">Belongs to the bacterial solute-binding protein 5 family.</text>
</comment>
<evidence type="ECO:0000256" key="4">
    <source>
        <dbReference type="ARBA" id="ARBA00022729"/>
    </source>
</evidence>
<keyword evidence="8" id="KW-1185">Reference proteome</keyword>
<comment type="caution">
    <text evidence="7">The sequence shown here is derived from an EMBL/GenBank/DDBJ whole genome shotgun (WGS) entry which is preliminary data.</text>
</comment>
<evidence type="ECO:0000313" key="8">
    <source>
        <dbReference type="Proteomes" id="UP001235966"/>
    </source>
</evidence>
<feature type="domain" description="Solute-binding protein family 5" evidence="6">
    <location>
        <begin position="92"/>
        <end position="422"/>
    </location>
</feature>
<dbReference type="PANTHER" id="PTHR30290">
    <property type="entry name" value="PERIPLASMIC BINDING COMPONENT OF ABC TRANSPORTER"/>
    <property type="match status" value="1"/>
</dbReference>
<keyword evidence="3" id="KW-0813">Transport</keyword>
<dbReference type="Pfam" id="PF00496">
    <property type="entry name" value="SBP_bac_5"/>
    <property type="match status" value="1"/>
</dbReference>
<protein>
    <submittedName>
        <fullName evidence="7">Peptide/nickel transport system substrate-binding protein</fullName>
    </submittedName>
</protein>
<dbReference type="SUPFAM" id="SSF53850">
    <property type="entry name" value="Periplasmic binding protein-like II"/>
    <property type="match status" value="1"/>
</dbReference>
<dbReference type="RefSeq" id="WP_278058218.1">
    <property type="nucleotide sequence ID" value="NZ_CP121247.1"/>
</dbReference>
<dbReference type="InterPro" id="IPR000914">
    <property type="entry name" value="SBP_5_dom"/>
</dbReference>
<organism evidence="7 8">
    <name type="scientific">Arcanobacterium wilhelmae</name>
    <dbReference type="NCBI Taxonomy" id="1803177"/>
    <lineage>
        <taxon>Bacteria</taxon>
        <taxon>Bacillati</taxon>
        <taxon>Actinomycetota</taxon>
        <taxon>Actinomycetes</taxon>
        <taxon>Actinomycetales</taxon>
        <taxon>Actinomycetaceae</taxon>
        <taxon>Arcanobacterium</taxon>
    </lineage>
</organism>
<dbReference type="Proteomes" id="UP001235966">
    <property type="component" value="Unassembled WGS sequence"/>
</dbReference>
<evidence type="ECO:0000256" key="2">
    <source>
        <dbReference type="ARBA" id="ARBA00005695"/>
    </source>
</evidence>
<dbReference type="Gene3D" id="3.10.105.10">
    <property type="entry name" value="Dipeptide-binding Protein, Domain 3"/>
    <property type="match status" value="1"/>
</dbReference>
<evidence type="ECO:0000256" key="3">
    <source>
        <dbReference type="ARBA" id="ARBA00022448"/>
    </source>
</evidence>
<evidence type="ECO:0000256" key="1">
    <source>
        <dbReference type="ARBA" id="ARBA00004196"/>
    </source>
</evidence>
<proteinExistence type="inferred from homology"/>
<dbReference type="PROSITE" id="PS51257">
    <property type="entry name" value="PROKAR_LIPOPROTEIN"/>
    <property type="match status" value="1"/>
</dbReference>
<sequence>MRITKRTAQASAVLAATALALSACGGGTTSNGGGAAAGSGGAASGAITVGAAYETTDYGPITTSALAMGVNWSVLEGLYEFDMSDYSTRAALAAGDPTKVSDTEYEITLRDGAKFSDGKDVTSKDVVSSYKRATADKSIYKQFFGFVDSVAEKDPKTVTVKLKYPFENLKARFVSVKVVPDGSDEEALKAKPVGTGPYMYDSVTPTEVKLVPNPNYNGDKKATVAELKYQALKDDSARLSAAVGGTIDAMEAVPASAKAQLEGAGWKVEAVPGYGNPFLMFNTTKAPFDKAEVRQALHYAINTQKLVDTAMDGQAKPATSFLPEANPAYKKAKVQFDYDVNKAKELLAKNGVKDLSITLTTTDHPWVTNLIPQIKQDLEAAGVKVAVKSMASADVYANVADVDNPTYDVILAPGDPSVFGTDPGIIIEWWNADNVWTQKRSHWKESDPASWGKLQELIKAANQATGDDAKAKWGEAQDLLSEQAVTYPLFHRNMLTAWNEGKITGFKPIASTGLQTIGVGLK</sequence>
<keyword evidence="4 5" id="KW-0732">Signal</keyword>